<feature type="compositionally biased region" description="Acidic residues" evidence="11">
    <location>
        <begin position="308"/>
        <end position="317"/>
    </location>
</feature>
<dbReference type="Pfam" id="PF21010">
    <property type="entry name" value="HA2_C"/>
    <property type="match status" value="1"/>
</dbReference>
<keyword evidence="7" id="KW-0067">ATP-binding</keyword>
<dbReference type="EC" id="3.6.4.13" evidence="3"/>
<dbReference type="GO" id="GO:0005730">
    <property type="term" value="C:nucleolus"/>
    <property type="evidence" value="ECO:0007669"/>
    <property type="project" value="UniProtKB-SubCell"/>
</dbReference>
<dbReference type="Gene3D" id="1.20.120.1080">
    <property type="match status" value="1"/>
</dbReference>
<evidence type="ECO:0000256" key="7">
    <source>
        <dbReference type="ARBA" id="ARBA00022840"/>
    </source>
</evidence>
<feature type="region of interest" description="Disordered" evidence="11">
    <location>
        <begin position="255"/>
        <end position="390"/>
    </location>
</feature>
<accession>A0A5E8C473</accession>
<dbReference type="SMART" id="SM00487">
    <property type="entry name" value="DEXDc"/>
    <property type="match status" value="1"/>
</dbReference>
<dbReference type="PROSITE" id="PS00690">
    <property type="entry name" value="DEAH_ATP_HELICASE"/>
    <property type="match status" value="1"/>
</dbReference>
<sequence length="1303" mass="148161">MGTYRKRFNEKARTGMLAKNEKLRKIRQKRFLQQPDGTEDQQDQHDLEEENEEDFDPNAEMLLPMTDAEKLERKRKMQEQLMPKQESSMSRKKRKRLEKYIEKQVDKEEKKVLFEKLKESKINTSVLKSMKTLGVGNETKKELITEALKQERQGIVNDKITDLLYREREIKDWEDDEEMRKFGTAPTPAFKDREEEEEGDDNESEASDDDLPKISGIIDQRPRSSEGFGFAGLKKIPKTTKLETKSYTWRTKLALQKARKHKVDLAEIDGVSSSEEEEEEEEEDQDENDSSEEDGSDSNDGESGKDESSDENEDDGEVWNGFSDDEVKTATTEDTEDAEKKSDDEDENEAENENEEDEKSGSEESEVDSEEEGDSDDEDSDIDIAIEKPSKGKEFLEWAKKQNEPEHERIETPIYKGEYKLVDRPEDKEALPAEMLIKSKDPNRKSYFVEVQRPEEIQEVRMKLPVVAEEQRIMEAIHNNDAVVICGETGSGKTTQVPQFLFEAGYGSPESNTPGMIGITQPRRVAAVSMAKRVGQELGNMGHKVAYQIRFDATVKEDTSVKFMTDGVLLRELSNDFTLSKYSALIIDEAHERNVNTDILIGVLTRVMKLRNSNPNQYKPLKLIIMSATLRVSDFAENKTLFETPPPILKVDARQFPVSVHFNRRTPYNYLDEIFRKTKKIHQRLPRGGILIFLTGQNEITTMVKRLRKAFPLKKKDNNQSEENTPKVIISSKETTTEAEDIDFGIDINNAEVDDFDENLEEEEEEEEGFEETLEEGQDENDPLYVLPLYSLLPTAEQMKVFQPPPSGARLCVIATNVAETSLTIPGIRYVVDAGRAKERVYDEATNVQKFVVDWISKASAQQRSGRAGRTEAGHCYRIYSSAVYENDFEQFSKPEILRMPIEGLVLQMKSMGIDKIVNFPFPTLPERSALKKGLKLLNYLGALDEKERLTSLGKSMSLFPLSPRFAKMLIIGNQFECLPYIVAIVAGLSVGDPFLQQHEVGIAPETKEDGDEDEEKQEESIEEKERKRKLRTEYFKVQGRFSSLDTNSDALKLLSAIAAYGWSKSHQDFSDKHFLRYKIMEEIHKLRKQIAYIVSVNTRIDSIDATTTILTAKLKPPNATQIKAIKQIITAGFIDQIAVRADVVATDIPLKSKTRIISFPYFTLFPSTLRKSAREEVDPYVYIHPGSVLNMAGSGEVPPEYLVYNTLQLSQNSSSDKVRMKVLTNVTPKQLANVGRDTALITYSKPIGVPKYLDANMTKRECILVPRMGAAIGTGGVGWDLPPCKAIQVKNGLHWVNESLRY</sequence>
<keyword evidence="5" id="KW-0378">Hydrolase</keyword>
<dbReference type="InterPro" id="IPR011545">
    <property type="entry name" value="DEAD/DEAH_box_helicase_dom"/>
</dbReference>
<feature type="region of interest" description="Disordered" evidence="11">
    <location>
        <begin position="1003"/>
        <end position="1026"/>
    </location>
</feature>
<keyword evidence="4" id="KW-0547">Nucleotide-binding</keyword>
<feature type="compositionally biased region" description="Acidic residues" evidence="11">
    <location>
        <begin position="194"/>
        <end position="209"/>
    </location>
</feature>
<keyword evidence="6" id="KW-0347">Helicase</keyword>
<evidence type="ECO:0000256" key="9">
    <source>
        <dbReference type="ARBA" id="ARBA00023242"/>
    </source>
</evidence>
<dbReference type="Gene3D" id="3.40.50.300">
    <property type="entry name" value="P-loop containing nucleotide triphosphate hydrolases"/>
    <property type="match status" value="2"/>
</dbReference>
<dbReference type="InterPro" id="IPR007502">
    <property type="entry name" value="Helicase-assoc_dom"/>
</dbReference>
<dbReference type="RefSeq" id="XP_031856463.1">
    <property type="nucleotide sequence ID" value="XM_032000572.1"/>
</dbReference>
<dbReference type="GO" id="GO:0005524">
    <property type="term" value="F:ATP binding"/>
    <property type="evidence" value="ECO:0007669"/>
    <property type="project" value="UniProtKB-KW"/>
</dbReference>
<dbReference type="SUPFAM" id="SSF52540">
    <property type="entry name" value="P-loop containing nucleoside triphosphate hydrolases"/>
    <property type="match status" value="1"/>
</dbReference>
<feature type="domain" description="Helicase C-terminal" evidence="13">
    <location>
        <begin position="740"/>
        <end position="913"/>
    </location>
</feature>
<dbReference type="PROSITE" id="PS51194">
    <property type="entry name" value="HELICASE_CTER"/>
    <property type="match status" value="1"/>
</dbReference>
<dbReference type="GO" id="GO:0016787">
    <property type="term" value="F:hydrolase activity"/>
    <property type="evidence" value="ECO:0007669"/>
    <property type="project" value="UniProtKB-KW"/>
</dbReference>
<feature type="region of interest" description="Disordered" evidence="11">
    <location>
        <begin position="175"/>
        <end position="235"/>
    </location>
</feature>
<feature type="compositionally biased region" description="Basic and acidic residues" evidence="11">
    <location>
        <begin position="7"/>
        <end position="23"/>
    </location>
</feature>
<keyword evidence="9" id="KW-0539">Nucleus</keyword>
<dbReference type="EMBL" id="CABVLU010000005">
    <property type="protein sequence ID" value="VVT57765.1"/>
    <property type="molecule type" value="Genomic_DNA"/>
</dbReference>
<dbReference type="PROSITE" id="PS51192">
    <property type="entry name" value="HELICASE_ATP_BIND_1"/>
    <property type="match status" value="1"/>
</dbReference>
<dbReference type="GeneID" id="43584672"/>
<evidence type="ECO:0000256" key="10">
    <source>
        <dbReference type="ARBA" id="ARBA00047984"/>
    </source>
</evidence>
<dbReference type="PANTHER" id="PTHR18934">
    <property type="entry name" value="ATP-DEPENDENT RNA HELICASE"/>
    <property type="match status" value="1"/>
</dbReference>
<evidence type="ECO:0000313" key="14">
    <source>
        <dbReference type="EMBL" id="VVT57765.1"/>
    </source>
</evidence>
<dbReference type="FunFam" id="3.40.50.300:FF:003770">
    <property type="entry name" value="ATP-dependent RNA helicase DHR1, putative"/>
    <property type="match status" value="1"/>
</dbReference>
<gene>
    <name evidence="14" type="ORF">SAPINGB_P005858</name>
</gene>
<feature type="region of interest" description="Disordered" evidence="11">
    <location>
        <begin position="759"/>
        <end position="778"/>
    </location>
</feature>
<evidence type="ECO:0000256" key="6">
    <source>
        <dbReference type="ARBA" id="ARBA00022806"/>
    </source>
</evidence>
<feature type="compositionally biased region" description="Acidic residues" evidence="11">
    <location>
        <begin position="344"/>
        <end position="384"/>
    </location>
</feature>
<dbReference type="GO" id="GO:0003724">
    <property type="term" value="F:RNA helicase activity"/>
    <property type="evidence" value="ECO:0007669"/>
    <property type="project" value="UniProtKB-EC"/>
</dbReference>
<comment type="similarity">
    <text evidence="2">Belongs to the DEAD box helicase family. DEAH subfamily.</text>
</comment>
<dbReference type="CDD" id="cd17982">
    <property type="entry name" value="DEXHc_DHX37"/>
    <property type="match status" value="1"/>
</dbReference>
<dbReference type="Pfam" id="PF00270">
    <property type="entry name" value="DEAD"/>
    <property type="match status" value="1"/>
</dbReference>
<dbReference type="InterPro" id="IPR002464">
    <property type="entry name" value="DNA/RNA_helicase_DEAH_CS"/>
</dbReference>
<evidence type="ECO:0000256" key="8">
    <source>
        <dbReference type="ARBA" id="ARBA00022884"/>
    </source>
</evidence>
<dbReference type="InterPro" id="IPR011709">
    <property type="entry name" value="DEAD-box_helicase_OB_fold"/>
</dbReference>
<keyword evidence="15" id="KW-1185">Reference proteome</keyword>
<dbReference type="CDD" id="cd18791">
    <property type="entry name" value="SF2_C_RHA"/>
    <property type="match status" value="1"/>
</dbReference>
<dbReference type="GO" id="GO:0000462">
    <property type="term" value="P:maturation of SSU-rRNA from tricistronic rRNA transcript (SSU-rRNA, 5.8S rRNA, LSU-rRNA)"/>
    <property type="evidence" value="ECO:0007669"/>
    <property type="project" value="TreeGrafter"/>
</dbReference>
<dbReference type="SMART" id="SM00490">
    <property type="entry name" value="HELICc"/>
    <property type="match status" value="1"/>
</dbReference>
<feature type="compositionally biased region" description="Acidic residues" evidence="11">
    <location>
        <begin position="274"/>
        <end position="300"/>
    </location>
</feature>
<feature type="region of interest" description="Disordered" evidence="11">
    <location>
        <begin position="1"/>
        <end position="96"/>
    </location>
</feature>
<comment type="catalytic activity">
    <reaction evidence="10">
        <text>ATP + H2O = ADP + phosphate + H(+)</text>
        <dbReference type="Rhea" id="RHEA:13065"/>
        <dbReference type="ChEBI" id="CHEBI:15377"/>
        <dbReference type="ChEBI" id="CHEBI:15378"/>
        <dbReference type="ChEBI" id="CHEBI:30616"/>
        <dbReference type="ChEBI" id="CHEBI:43474"/>
        <dbReference type="ChEBI" id="CHEBI:456216"/>
        <dbReference type="EC" id="3.6.4.13"/>
    </reaction>
</comment>
<dbReference type="PANTHER" id="PTHR18934:SF99">
    <property type="entry name" value="ATP-DEPENDENT RNA HELICASE DHX37-RELATED"/>
    <property type="match status" value="1"/>
</dbReference>
<dbReference type="OrthoDB" id="10253254at2759"/>
<feature type="compositionally biased region" description="Acidic residues" evidence="11">
    <location>
        <begin position="37"/>
        <end position="57"/>
    </location>
</feature>
<dbReference type="InterPro" id="IPR001650">
    <property type="entry name" value="Helicase_C-like"/>
</dbReference>
<dbReference type="GO" id="GO:0003723">
    <property type="term" value="F:RNA binding"/>
    <property type="evidence" value="ECO:0007669"/>
    <property type="project" value="UniProtKB-KW"/>
</dbReference>
<dbReference type="InterPro" id="IPR048333">
    <property type="entry name" value="HA2_WH"/>
</dbReference>
<protein>
    <recommendedName>
        <fullName evidence="3">RNA helicase</fullName>
        <ecNumber evidence="3">3.6.4.13</ecNumber>
    </recommendedName>
</protein>
<evidence type="ECO:0000256" key="5">
    <source>
        <dbReference type="ARBA" id="ARBA00022801"/>
    </source>
</evidence>
<feature type="compositionally biased region" description="Acidic residues" evidence="11">
    <location>
        <begin position="1009"/>
        <end position="1023"/>
    </location>
</feature>
<dbReference type="GO" id="GO:1990904">
    <property type="term" value="C:ribonucleoprotein complex"/>
    <property type="evidence" value="ECO:0007669"/>
    <property type="project" value="UniProtKB-ARBA"/>
</dbReference>
<evidence type="ECO:0000256" key="11">
    <source>
        <dbReference type="SAM" id="MobiDB-lite"/>
    </source>
</evidence>
<organism evidence="14 15">
    <name type="scientific">Magnusiomyces paraingens</name>
    <dbReference type="NCBI Taxonomy" id="2606893"/>
    <lineage>
        <taxon>Eukaryota</taxon>
        <taxon>Fungi</taxon>
        <taxon>Dikarya</taxon>
        <taxon>Ascomycota</taxon>
        <taxon>Saccharomycotina</taxon>
        <taxon>Dipodascomycetes</taxon>
        <taxon>Dipodascales</taxon>
        <taxon>Dipodascaceae</taxon>
        <taxon>Magnusiomyces</taxon>
    </lineage>
</organism>
<reference evidence="14 15" key="1">
    <citation type="submission" date="2019-09" db="EMBL/GenBank/DDBJ databases">
        <authorList>
            <person name="Brejova B."/>
        </authorList>
    </citation>
    <scope>NUCLEOTIDE SEQUENCE [LARGE SCALE GENOMIC DNA]</scope>
</reference>
<comment type="subcellular location">
    <subcellularLocation>
        <location evidence="1">Nucleus</location>
        <location evidence="1">Nucleolus</location>
    </subcellularLocation>
</comment>
<evidence type="ECO:0000256" key="2">
    <source>
        <dbReference type="ARBA" id="ARBA00008792"/>
    </source>
</evidence>
<evidence type="ECO:0000259" key="12">
    <source>
        <dbReference type="PROSITE" id="PS51192"/>
    </source>
</evidence>
<dbReference type="FunFam" id="3.40.50.300:FF:000637">
    <property type="entry name" value="ATP-dependent RNA helicase DHX37/DHR1"/>
    <property type="match status" value="1"/>
</dbReference>
<evidence type="ECO:0000256" key="1">
    <source>
        <dbReference type="ARBA" id="ARBA00004604"/>
    </source>
</evidence>
<keyword evidence="8" id="KW-0694">RNA-binding</keyword>
<evidence type="ECO:0000313" key="15">
    <source>
        <dbReference type="Proteomes" id="UP000398389"/>
    </source>
</evidence>
<proteinExistence type="inferred from homology"/>
<dbReference type="Pfam" id="PF07717">
    <property type="entry name" value="OB_NTP_bind"/>
    <property type="match status" value="1"/>
</dbReference>
<evidence type="ECO:0000259" key="13">
    <source>
        <dbReference type="PROSITE" id="PS51194"/>
    </source>
</evidence>
<dbReference type="SMART" id="SM00847">
    <property type="entry name" value="HA2"/>
    <property type="match status" value="1"/>
</dbReference>
<dbReference type="InterPro" id="IPR014001">
    <property type="entry name" value="Helicase_ATP-bd"/>
</dbReference>
<dbReference type="Proteomes" id="UP000398389">
    <property type="component" value="Unassembled WGS sequence"/>
</dbReference>
<evidence type="ECO:0000256" key="4">
    <source>
        <dbReference type="ARBA" id="ARBA00022741"/>
    </source>
</evidence>
<feature type="domain" description="Helicase ATP-binding" evidence="12">
    <location>
        <begin position="474"/>
        <end position="648"/>
    </location>
</feature>
<dbReference type="InterPro" id="IPR027417">
    <property type="entry name" value="P-loop_NTPase"/>
</dbReference>
<evidence type="ECO:0000256" key="3">
    <source>
        <dbReference type="ARBA" id="ARBA00012552"/>
    </source>
</evidence>
<dbReference type="Pfam" id="PF00271">
    <property type="entry name" value="Helicase_C"/>
    <property type="match status" value="1"/>
</dbReference>
<name>A0A5E8C473_9ASCO</name>
<dbReference type="Pfam" id="PF04408">
    <property type="entry name" value="WHD_HA2"/>
    <property type="match status" value="1"/>
</dbReference>